<comment type="subcellular location">
    <subcellularLocation>
        <location evidence="1">Cell membrane</location>
        <topology evidence="1">Multi-pass membrane protein</topology>
    </subcellularLocation>
</comment>
<dbReference type="Pfam" id="PF02687">
    <property type="entry name" value="FtsX"/>
    <property type="match status" value="1"/>
</dbReference>
<evidence type="ECO:0000256" key="2">
    <source>
        <dbReference type="ARBA" id="ARBA00022475"/>
    </source>
</evidence>
<keyword evidence="3 6" id="KW-0812">Transmembrane</keyword>
<dbReference type="InterPro" id="IPR050250">
    <property type="entry name" value="Macrolide_Exporter_MacB"/>
</dbReference>
<feature type="domain" description="ABC3 transporter permease C-terminal" evidence="7">
    <location>
        <begin position="295"/>
        <end position="417"/>
    </location>
</feature>
<keyword evidence="2" id="KW-1003">Cell membrane</keyword>
<dbReference type="Pfam" id="PF12704">
    <property type="entry name" value="MacB_PCD"/>
    <property type="match status" value="1"/>
</dbReference>
<evidence type="ECO:0000259" key="7">
    <source>
        <dbReference type="Pfam" id="PF02687"/>
    </source>
</evidence>
<proteinExistence type="predicted"/>
<evidence type="ECO:0000256" key="3">
    <source>
        <dbReference type="ARBA" id="ARBA00022692"/>
    </source>
</evidence>
<sequence>MWKIYLKQAWAMLRQNRLFSSIYVVGTGLSIALTMTVFIIFYVKTAPIYPEYNRDRTVVLKYLKAHPADKPEDNWRAGLLSSWVAQLLDSLPHLEDMAVTESYPNSGNRVALPGQKQAFQVYPLYVNSSFWRVFSLHFVSGKPFTPAEYQARKHTVVISESLSRRLFATADGAGKTLLFKGNPYTVCGVVEDVSSATPDAVADVWMPLTLSDAAFYADRSFPLLGALNYYLTAPTSADRETLKEEVRDAFRRYNVGKEWAYDLMGQPDDAALSSFRTDPISAPDTDSLFRTLLYIVLALLIIPAVNLSGMIASRMDKRLAELGIRQAYGATRSTLLSQVLWENLLLTLLGAVAGLLFCWVIVLTSGSWILTLFDARVDTDLPVPFLTMEMLFNPWVFLCAFGLCLVLNVVSALLPAWWGLRHTIVQELYAKR</sequence>
<feature type="transmembrane region" description="Helical" evidence="6">
    <location>
        <begin position="344"/>
        <end position="370"/>
    </location>
</feature>
<evidence type="ECO:0000313" key="10">
    <source>
        <dbReference type="Proteomes" id="UP000886851"/>
    </source>
</evidence>
<keyword evidence="5 6" id="KW-0472">Membrane</keyword>
<dbReference type="InterPro" id="IPR025857">
    <property type="entry name" value="MacB_PCD"/>
</dbReference>
<reference evidence="9" key="1">
    <citation type="journal article" date="2021" name="PeerJ">
        <title>Extensive microbial diversity within the chicken gut microbiome revealed by metagenomics and culture.</title>
        <authorList>
            <person name="Gilroy R."/>
            <person name="Ravi A."/>
            <person name="Getino M."/>
            <person name="Pursley I."/>
            <person name="Horton D.L."/>
            <person name="Alikhan N.F."/>
            <person name="Baker D."/>
            <person name="Gharbi K."/>
            <person name="Hall N."/>
            <person name="Watson M."/>
            <person name="Adriaenssens E.M."/>
            <person name="Foster-Nyarko E."/>
            <person name="Jarju S."/>
            <person name="Secka A."/>
            <person name="Antonio M."/>
            <person name="Oren A."/>
            <person name="Chaudhuri R.R."/>
            <person name="La Ragione R."/>
            <person name="Hildebrand F."/>
            <person name="Pallen M.J."/>
        </authorList>
    </citation>
    <scope>NUCLEOTIDE SEQUENCE</scope>
    <source>
        <strain evidence="9">Gambia2-208</strain>
    </source>
</reference>
<reference evidence="9" key="2">
    <citation type="submission" date="2021-04" db="EMBL/GenBank/DDBJ databases">
        <authorList>
            <person name="Gilroy R."/>
        </authorList>
    </citation>
    <scope>NUCLEOTIDE SEQUENCE</scope>
    <source>
        <strain evidence="9">Gambia2-208</strain>
    </source>
</reference>
<comment type="caution">
    <text evidence="9">The sequence shown here is derived from an EMBL/GenBank/DDBJ whole genome shotgun (WGS) entry which is preliminary data.</text>
</comment>
<evidence type="ECO:0000259" key="8">
    <source>
        <dbReference type="Pfam" id="PF12704"/>
    </source>
</evidence>
<accession>A0A9D1ZGL6</accession>
<feature type="transmembrane region" description="Helical" evidence="6">
    <location>
        <begin position="292"/>
        <end position="312"/>
    </location>
</feature>
<dbReference type="GO" id="GO:0022857">
    <property type="term" value="F:transmembrane transporter activity"/>
    <property type="evidence" value="ECO:0007669"/>
    <property type="project" value="TreeGrafter"/>
</dbReference>
<evidence type="ECO:0000256" key="4">
    <source>
        <dbReference type="ARBA" id="ARBA00022989"/>
    </source>
</evidence>
<dbReference type="GO" id="GO:0005886">
    <property type="term" value="C:plasma membrane"/>
    <property type="evidence" value="ECO:0007669"/>
    <property type="project" value="UniProtKB-SubCell"/>
</dbReference>
<feature type="transmembrane region" description="Helical" evidence="6">
    <location>
        <begin position="21"/>
        <end position="43"/>
    </location>
</feature>
<dbReference type="EMBL" id="DXCV01000034">
    <property type="protein sequence ID" value="HIY87975.1"/>
    <property type="molecule type" value="Genomic_DNA"/>
</dbReference>
<feature type="transmembrane region" description="Helical" evidence="6">
    <location>
        <begin position="390"/>
        <end position="414"/>
    </location>
</feature>
<protein>
    <submittedName>
        <fullName evidence="9">ABC transporter permease</fullName>
    </submittedName>
</protein>
<dbReference type="Proteomes" id="UP000886851">
    <property type="component" value="Unassembled WGS sequence"/>
</dbReference>
<evidence type="ECO:0000256" key="1">
    <source>
        <dbReference type="ARBA" id="ARBA00004651"/>
    </source>
</evidence>
<dbReference type="PANTHER" id="PTHR30572:SF18">
    <property type="entry name" value="ABC-TYPE MACROLIDE FAMILY EXPORT SYSTEM PERMEASE COMPONENT 2"/>
    <property type="match status" value="1"/>
</dbReference>
<name>A0A9D1ZGL6_9BACE</name>
<feature type="domain" description="MacB-like periplasmic core" evidence="8">
    <location>
        <begin position="22"/>
        <end position="248"/>
    </location>
</feature>
<dbReference type="InterPro" id="IPR003838">
    <property type="entry name" value="ABC3_permease_C"/>
</dbReference>
<evidence type="ECO:0000313" key="9">
    <source>
        <dbReference type="EMBL" id="HIY87975.1"/>
    </source>
</evidence>
<evidence type="ECO:0000256" key="5">
    <source>
        <dbReference type="ARBA" id="ARBA00023136"/>
    </source>
</evidence>
<organism evidence="9 10">
    <name type="scientific">Candidatus Bacteroides pullicola</name>
    <dbReference type="NCBI Taxonomy" id="2838475"/>
    <lineage>
        <taxon>Bacteria</taxon>
        <taxon>Pseudomonadati</taxon>
        <taxon>Bacteroidota</taxon>
        <taxon>Bacteroidia</taxon>
        <taxon>Bacteroidales</taxon>
        <taxon>Bacteroidaceae</taxon>
        <taxon>Bacteroides</taxon>
    </lineage>
</organism>
<keyword evidence="4 6" id="KW-1133">Transmembrane helix</keyword>
<dbReference type="AlphaFoldDB" id="A0A9D1ZGL6"/>
<gene>
    <name evidence="9" type="ORF">H9824_04620</name>
</gene>
<dbReference type="PANTHER" id="PTHR30572">
    <property type="entry name" value="MEMBRANE COMPONENT OF TRANSPORTER-RELATED"/>
    <property type="match status" value="1"/>
</dbReference>
<evidence type="ECO:0000256" key="6">
    <source>
        <dbReference type="SAM" id="Phobius"/>
    </source>
</evidence>